<gene>
    <name evidence="3" type="ORF">C1H71_09340</name>
</gene>
<dbReference type="KEGG" id="ifl:C1H71_09340"/>
<name>A0A7G3G980_9NEIS</name>
<proteinExistence type="predicted"/>
<evidence type="ECO:0000313" key="3">
    <source>
        <dbReference type="EMBL" id="QBC43729.1"/>
    </source>
</evidence>
<dbReference type="Pfam" id="PF02545">
    <property type="entry name" value="Maf"/>
    <property type="match status" value="1"/>
</dbReference>
<dbReference type="InterPro" id="IPR003697">
    <property type="entry name" value="Maf-like"/>
</dbReference>
<dbReference type="GO" id="GO:0009117">
    <property type="term" value="P:nucleotide metabolic process"/>
    <property type="evidence" value="ECO:0007669"/>
    <property type="project" value="UniProtKB-KW"/>
</dbReference>
<evidence type="ECO:0000313" key="4">
    <source>
        <dbReference type="Proteomes" id="UP000515917"/>
    </source>
</evidence>
<evidence type="ECO:0008006" key="5">
    <source>
        <dbReference type="Google" id="ProtNLM"/>
    </source>
</evidence>
<keyword evidence="2" id="KW-0546">Nucleotide metabolism</keyword>
<evidence type="ECO:0000256" key="2">
    <source>
        <dbReference type="ARBA" id="ARBA00023080"/>
    </source>
</evidence>
<evidence type="ECO:0000256" key="1">
    <source>
        <dbReference type="ARBA" id="ARBA00022801"/>
    </source>
</evidence>
<organism evidence="3 4">
    <name type="scientific">Iodobacter fluviatilis</name>
    <dbReference type="NCBI Taxonomy" id="537"/>
    <lineage>
        <taxon>Bacteria</taxon>
        <taxon>Pseudomonadati</taxon>
        <taxon>Pseudomonadota</taxon>
        <taxon>Betaproteobacteria</taxon>
        <taxon>Neisseriales</taxon>
        <taxon>Chitinibacteraceae</taxon>
        <taxon>Iodobacter</taxon>
    </lineage>
</organism>
<sequence length="140" mass="15200">MPPLLPRQLADVASIANTSAQRPSLYRNEVGNCNVNEATSRFTFVTVCLFVVKNSRPLITQTPLFRTTEAYGQFLGRDFNPLAKLLLLRTSDPDYYGIQGTAGLFISNLQGSYSGVMGLPLHDTATLLARHGLGLLAALS</sequence>
<keyword evidence="1" id="KW-0378">Hydrolase</keyword>
<dbReference type="GO" id="GO:0047429">
    <property type="term" value="F:nucleoside triphosphate diphosphatase activity"/>
    <property type="evidence" value="ECO:0007669"/>
    <property type="project" value="InterPro"/>
</dbReference>
<keyword evidence="4" id="KW-1185">Reference proteome</keyword>
<accession>A0A7G3G980</accession>
<dbReference type="AlphaFoldDB" id="A0A7G3G980"/>
<dbReference type="Proteomes" id="UP000515917">
    <property type="component" value="Chromosome"/>
</dbReference>
<dbReference type="EMBL" id="CP025781">
    <property type="protein sequence ID" value="QBC43729.1"/>
    <property type="molecule type" value="Genomic_DNA"/>
</dbReference>
<dbReference type="Gene3D" id="3.90.950.10">
    <property type="match status" value="1"/>
</dbReference>
<dbReference type="SUPFAM" id="SSF52972">
    <property type="entry name" value="ITPase-like"/>
    <property type="match status" value="1"/>
</dbReference>
<dbReference type="InterPro" id="IPR029001">
    <property type="entry name" value="ITPase-like_fam"/>
</dbReference>
<reference evidence="3 4" key="1">
    <citation type="submission" date="2018-01" db="EMBL/GenBank/DDBJ databases">
        <title>Genome sequence of Iodobacter sp. strain PCH194 isolated from Indian Trans-Himalaya.</title>
        <authorList>
            <person name="Kumar V."/>
            <person name="Thakur V."/>
            <person name="Kumar S."/>
            <person name="Singh D."/>
        </authorList>
    </citation>
    <scope>NUCLEOTIDE SEQUENCE [LARGE SCALE GENOMIC DNA]</scope>
    <source>
        <strain evidence="3 4">PCH194</strain>
    </source>
</reference>
<protein>
    <recommendedName>
        <fullName evidence="5">Maf-like protein</fullName>
    </recommendedName>
</protein>